<dbReference type="GO" id="GO:0051536">
    <property type="term" value="F:iron-sulfur cluster binding"/>
    <property type="evidence" value="ECO:0007669"/>
    <property type="project" value="InterPro"/>
</dbReference>
<dbReference type="AlphaFoldDB" id="A0A484ZIM0"/>
<dbReference type="InterPro" id="IPR036021">
    <property type="entry name" value="Tungsten_al_ferr_oxy-like_C"/>
</dbReference>
<dbReference type="PANTHER" id="PTHR30038">
    <property type="entry name" value="ALDEHYDE FERREDOXIN OXIDOREDUCTASE"/>
    <property type="match status" value="1"/>
</dbReference>
<sequence length="291" mass="33295">MGSAGRRRPHFIKDFYHRLAHRTGELSHLADGSYAIAERWNLGDEYWAYAKNKLWSPLGFPVHHANEASAQVGSLINCMFNRDCMTHTHINFIGDGLPLKLQKEVAGELFGSPDAYDETKNYTPINPAKIKYAKWAILKSCLHDAVTLCNWVWPMTVSPLKSRNYRGDLALESKYFQAITGDETTEESLDLAAERIFTLHRAYTVKLMQTMDMRNEHDLICTWVFDKDPKIPVFTEGTDKMDRDDMYKSFTMFYTEMGWDPLLGCPTKETLHRLGMEDVAAELASLNLLPS</sequence>
<dbReference type="Pfam" id="PF01314">
    <property type="entry name" value="AFOR_C"/>
    <property type="match status" value="1"/>
</dbReference>
<feature type="domain" description="Aldehyde ferredoxin oxidoreductase C-terminal" evidence="1">
    <location>
        <begin position="11"/>
        <end position="276"/>
    </location>
</feature>
<accession>A0A484ZIM0</accession>
<dbReference type="GO" id="GO:0009055">
    <property type="term" value="F:electron transfer activity"/>
    <property type="evidence" value="ECO:0007669"/>
    <property type="project" value="InterPro"/>
</dbReference>
<dbReference type="EMBL" id="CAADJA010000002">
    <property type="protein sequence ID" value="VFS48025.1"/>
    <property type="molecule type" value="Genomic_DNA"/>
</dbReference>
<dbReference type="InterPro" id="IPR013985">
    <property type="entry name" value="Ald_Fedxn_OxRdtase_dom3"/>
</dbReference>
<name>A0A484ZIM0_9GAMM</name>
<proteinExistence type="predicted"/>
<dbReference type="PANTHER" id="PTHR30038:SF0">
    <property type="entry name" value="TUNGSTEN-CONTAINING ALDEHYDE FERREDOXIN OXIDOREDUCTASE"/>
    <property type="match status" value="1"/>
</dbReference>
<evidence type="ECO:0000259" key="1">
    <source>
        <dbReference type="Pfam" id="PF01314"/>
    </source>
</evidence>
<reference evidence="2 3" key="1">
    <citation type="submission" date="2019-03" db="EMBL/GenBank/DDBJ databases">
        <authorList>
            <consortium name="Pathogen Informatics"/>
        </authorList>
    </citation>
    <scope>NUCLEOTIDE SEQUENCE [LARGE SCALE GENOMIC DNA]</scope>
    <source>
        <strain evidence="2 3">NCTC12282</strain>
    </source>
</reference>
<protein>
    <submittedName>
        <fullName evidence="2">Putative oxidoreductase</fullName>
    </submittedName>
</protein>
<gene>
    <name evidence="2" type="ORF">NCTC12282_02938</name>
</gene>
<evidence type="ECO:0000313" key="3">
    <source>
        <dbReference type="Proteomes" id="UP000373449"/>
    </source>
</evidence>
<dbReference type="GO" id="GO:0016625">
    <property type="term" value="F:oxidoreductase activity, acting on the aldehyde or oxo group of donors, iron-sulfur protein as acceptor"/>
    <property type="evidence" value="ECO:0007669"/>
    <property type="project" value="InterPro"/>
</dbReference>
<dbReference type="Proteomes" id="UP000373449">
    <property type="component" value="Unassembled WGS sequence"/>
</dbReference>
<organism evidence="2 3">
    <name type="scientific">Budvicia aquatica</name>
    <dbReference type="NCBI Taxonomy" id="82979"/>
    <lineage>
        <taxon>Bacteria</taxon>
        <taxon>Pseudomonadati</taxon>
        <taxon>Pseudomonadota</taxon>
        <taxon>Gammaproteobacteria</taxon>
        <taxon>Enterobacterales</taxon>
        <taxon>Budviciaceae</taxon>
        <taxon>Budvicia</taxon>
    </lineage>
</organism>
<evidence type="ECO:0000313" key="2">
    <source>
        <dbReference type="EMBL" id="VFS48025.1"/>
    </source>
</evidence>
<dbReference type="InterPro" id="IPR001203">
    <property type="entry name" value="OxRdtase_Ald_Fedxn_C"/>
</dbReference>
<dbReference type="SUPFAM" id="SSF48310">
    <property type="entry name" value="Aldehyde ferredoxin oxidoreductase, C-terminal domains"/>
    <property type="match status" value="1"/>
</dbReference>
<dbReference type="InterPro" id="IPR051919">
    <property type="entry name" value="W-dependent_AOR"/>
</dbReference>
<dbReference type="Gene3D" id="1.10.599.10">
    <property type="entry name" value="Aldehyde Ferredoxin Oxidoreductase Protein, subunit A, domain 3"/>
    <property type="match status" value="1"/>
</dbReference>